<dbReference type="PRINTS" id="PR01039">
    <property type="entry name" value="TRNASYNTHTRP"/>
</dbReference>
<dbReference type="InterPro" id="IPR050203">
    <property type="entry name" value="Trp-tRNA_synthetase"/>
</dbReference>
<dbReference type="FunFam" id="1.10.240.10:FF:000005">
    <property type="entry name" value="Tryptophan--tRNA ligase"/>
    <property type="match status" value="1"/>
</dbReference>
<proteinExistence type="inferred from homology"/>
<dbReference type="Pfam" id="PF00579">
    <property type="entry name" value="tRNA-synt_1b"/>
    <property type="match status" value="1"/>
</dbReference>
<dbReference type="EC" id="6.1.1.2" evidence="2 9"/>
<dbReference type="Gene3D" id="3.40.50.620">
    <property type="entry name" value="HUPs"/>
    <property type="match status" value="1"/>
</dbReference>
<evidence type="ECO:0000256" key="10">
    <source>
        <dbReference type="RuleBase" id="RU363036"/>
    </source>
</evidence>
<evidence type="ECO:0000256" key="1">
    <source>
        <dbReference type="ARBA" id="ARBA00005594"/>
    </source>
</evidence>
<dbReference type="InterPro" id="IPR002306">
    <property type="entry name" value="Trp-tRNA-ligase"/>
</dbReference>
<dbReference type="NCBIfam" id="TIGR00233">
    <property type="entry name" value="trpS"/>
    <property type="match status" value="1"/>
</dbReference>
<comment type="similarity">
    <text evidence="1 10">Belongs to the class-I aminoacyl-tRNA synthetase family.</text>
</comment>
<dbReference type="GO" id="GO:0004830">
    <property type="term" value="F:tryptophan-tRNA ligase activity"/>
    <property type="evidence" value="ECO:0007669"/>
    <property type="project" value="UniProtKB-UniRule"/>
</dbReference>
<evidence type="ECO:0000256" key="2">
    <source>
        <dbReference type="ARBA" id="ARBA00013161"/>
    </source>
</evidence>
<dbReference type="GO" id="GO:0006436">
    <property type="term" value="P:tryptophanyl-tRNA aminoacylation"/>
    <property type="evidence" value="ECO:0007669"/>
    <property type="project" value="UniProtKB-UniRule"/>
</dbReference>
<evidence type="ECO:0000256" key="9">
    <source>
        <dbReference type="NCBIfam" id="TIGR00233"/>
    </source>
</evidence>
<dbReference type="GO" id="GO:0005829">
    <property type="term" value="C:cytosol"/>
    <property type="evidence" value="ECO:0007669"/>
    <property type="project" value="TreeGrafter"/>
</dbReference>
<evidence type="ECO:0000256" key="7">
    <source>
        <dbReference type="ARBA" id="ARBA00023146"/>
    </source>
</evidence>
<keyword evidence="5 10" id="KW-0067">ATP-binding</keyword>
<dbReference type="PANTHER" id="PTHR43766">
    <property type="entry name" value="TRYPTOPHAN--TRNA LIGASE, MITOCHONDRIAL"/>
    <property type="match status" value="1"/>
</dbReference>
<dbReference type="InterPro" id="IPR001412">
    <property type="entry name" value="aa-tRNA-synth_I_CS"/>
</dbReference>
<dbReference type="STRING" id="1802617.A2886_02835"/>
<protein>
    <recommendedName>
        <fullName evidence="2 9">Tryptophan--tRNA ligase</fullName>
        <ecNumber evidence="2 9">6.1.1.2</ecNumber>
    </recommendedName>
</protein>
<dbReference type="Gene3D" id="1.10.240.10">
    <property type="entry name" value="Tyrosyl-Transfer RNA Synthetase"/>
    <property type="match status" value="1"/>
</dbReference>
<comment type="catalytic activity">
    <reaction evidence="8">
        <text>tRNA(Trp) + L-tryptophan + ATP = L-tryptophyl-tRNA(Trp) + AMP + diphosphate + H(+)</text>
        <dbReference type="Rhea" id="RHEA:24080"/>
        <dbReference type="Rhea" id="RHEA-COMP:9671"/>
        <dbReference type="Rhea" id="RHEA-COMP:9705"/>
        <dbReference type="ChEBI" id="CHEBI:15378"/>
        <dbReference type="ChEBI" id="CHEBI:30616"/>
        <dbReference type="ChEBI" id="CHEBI:33019"/>
        <dbReference type="ChEBI" id="CHEBI:57912"/>
        <dbReference type="ChEBI" id="CHEBI:78442"/>
        <dbReference type="ChEBI" id="CHEBI:78535"/>
        <dbReference type="ChEBI" id="CHEBI:456215"/>
        <dbReference type="EC" id="6.1.1.2"/>
    </reaction>
</comment>
<dbReference type="InterPro" id="IPR002305">
    <property type="entry name" value="aa-tRNA-synth_Ic"/>
</dbReference>
<keyword evidence="3 10" id="KW-0436">Ligase</keyword>
<evidence type="ECO:0000256" key="5">
    <source>
        <dbReference type="ARBA" id="ARBA00022840"/>
    </source>
</evidence>
<dbReference type="AlphaFoldDB" id="A0A1F4URW1"/>
<evidence type="ECO:0000313" key="11">
    <source>
        <dbReference type="EMBL" id="OGC47688.1"/>
    </source>
</evidence>
<dbReference type="PROSITE" id="PS00178">
    <property type="entry name" value="AA_TRNA_LIGASE_I"/>
    <property type="match status" value="1"/>
</dbReference>
<name>A0A1F4URW1_UNCKA</name>
<keyword evidence="6 10" id="KW-0648">Protein biosynthesis</keyword>
<dbReference type="SUPFAM" id="SSF52374">
    <property type="entry name" value="Nucleotidylyl transferase"/>
    <property type="match status" value="1"/>
</dbReference>
<keyword evidence="4 10" id="KW-0547">Nucleotide-binding</keyword>
<dbReference type="CDD" id="cd00806">
    <property type="entry name" value="TrpRS_core"/>
    <property type="match status" value="1"/>
</dbReference>
<sequence length="345" mass="38379">MDDKSKSLKRLLTGIRPTGPLHLGHYVGALKQWIPLQDEYECFFLIADIQALTTHAENPGLIVQAVEDVVLDWVSVGLDPTRSNVHFVLQSEVRELTELTVYLGMVTPFTWMERNPTIREERKHLKKSATVGFMTYVVSQAADILFVSHDPNQVKSSILVPVGEDQAPHLRDNNRIASAFNKLYGPTFNRCNALIGDVGRLVGVDGQAKMSKSAGNAINLKDDPETVKNLVMGMFTDPKRTSADVPGTVEDNPVFIYHDAFNTNVEEVADLKDRYKKGKVGDVEVKKKLIVALESFLEPIRARRADAKKNLDTMDVLSSGTARARELAAATVERTRSAMHLMRLP</sequence>
<organism evidence="11 12">
    <name type="scientific">candidate division WWE3 bacterium RIFCSPHIGHO2_01_FULL_42_13</name>
    <dbReference type="NCBI Taxonomy" id="1802617"/>
    <lineage>
        <taxon>Bacteria</taxon>
        <taxon>Katanobacteria</taxon>
    </lineage>
</organism>
<evidence type="ECO:0000256" key="8">
    <source>
        <dbReference type="ARBA" id="ARBA00049929"/>
    </source>
</evidence>
<comment type="caution">
    <text evidence="11">The sequence shown here is derived from an EMBL/GenBank/DDBJ whole genome shotgun (WGS) entry which is preliminary data.</text>
</comment>
<accession>A0A1F4URW1</accession>
<dbReference type="Proteomes" id="UP000176608">
    <property type="component" value="Unassembled WGS sequence"/>
</dbReference>
<dbReference type="PANTHER" id="PTHR43766:SF1">
    <property type="entry name" value="TRYPTOPHAN--TRNA LIGASE, MITOCHONDRIAL"/>
    <property type="match status" value="1"/>
</dbReference>
<evidence type="ECO:0000256" key="4">
    <source>
        <dbReference type="ARBA" id="ARBA00022741"/>
    </source>
</evidence>
<reference evidence="11 12" key="1">
    <citation type="journal article" date="2016" name="Nat. Commun.">
        <title>Thousands of microbial genomes shed light on interconnected biogeochemical processes in an aquifer system.</title>
        <authorList>
            <person name="Anantharaman K."/>
            <person name="Brown C.T."/>
            <person name="Hug L.A."/>
            <person name="Sharon I."/>
            <person name="Castelle C.J."/>
            <person name="Probst A.J."/>
            <person name="Thomas B.C."/>
            <person name="Singh A."/>
            <person name="Wilkins M.J."/>
            <person name="Karaoz U."/>
            <person name="Brodie E.L."/>
            <person name="Williams K.H."/>
            <person name="Hubbard S.S."/>
            <person name="Banfield J.F."/>
        </authorList>
    </citation>
    <scope>NUCLEOTIDE SEQUENCE [LARGE SCALE GENOMIC DNA]</scope>
</reference>
<evidence type="ECO:0000313" key="12">
    <source>
        <dbReference type="Proteomes" id="UP000176608"/>
    </source>
</evidence>
<gene>
    <name evidence="11" type="ORF">A2886_02835</name>
</gene>
<dbReference type="EMBL" id="MEVA01000006">
    <property type="protein sequence ID" value="OGC47688.1"/>
    <property type="molecule type" value="Genomic_DNA"/>
</dbReference>
<evidence type="ECO:0000256" key="3">
    <source>
        <dbReference type="ARBA" id="ARBA00022598"/>
    </source>
</evidence>
<dbReference type="InterPro" id="IPR014729">
    <property type="entry name" value="Rossmann-like_a/b/a_fold"/>
</dbReference>
<keyword evidence="7 10" id="KW-0030">Aminoacyl-tRNA synthetase</keyword>
<dbReference type="GO" id="GO:0005524">
    <property type="term" value="F:ATP binding"/>
    <property type="evidence" value="ECO:0007669"/>
    <property type="project" value="UniProtKB-KW"/>
</dbReference>
<evidence type="ECO:0000256" key="6">
    <source>
        <dbReference type="ARBA" id="ARBA00022917"/>
    </source>
</evidence>